<dbReference type="AlphaFoldDB" id="A0A6S7D3L3"/>
<organism evidence="2 3">
    <name type="scientific">Achromobacter pulmonis</name>
    <dbReference type="NCBI Taxonomy" id="1389932"/>
    <lineage>
        <taxon>Bacteria</taxon>
        <taxon>Pseudomonadati</taxon>
        <taxon>Pseudomonadota</taxon>
        <taxon>Betaproteobacteria</taxon>
        <taxon>Burkholderiales</taxon>
        <taxon>Alcaligenaceae</taxon>
        <taxon>Achromobacter</taxon>
    </lineage>
</organism>
<evidence type="ECO:0000256" key="1">
    <source>
        <dbReference type="SAM" id="Phobius"/>
    </source>
</evidence>
<name>A0A6S7D3L3_9BURK</name>
<keyword evidence="1" id="KW-0812">Transmembrane</keyword>
<keyword evidence="1" id="KW-1133">Transmembrane helix</keyword>
<keyword evidence="1" id="KW-0472">Membrane</keyword>
<dbReference type="RefSeq" id="WP_175140750.1">
    <property type="nucleotide sequence ID" value="NZ_CADIKZ010000005.1"/>
</dbReference>
<feature type="transmembrane region" description="Helical" evidence="1">
    <location>
        <begin position="32"/>
        <end position="55"/>
    </location>
</feature>
<reference evidence="2 3" key="1">
    <citation type="submission" date="2020-04" db="EMBL/GenBank/DDBJ databases">
        <authorList>
            <person name="De Canck E."/>
        </authorList>
    </citation>
    <scope>NUCLEOTIDE SEQUENCE [LARGE SCALE GENOMIC DNA]</scope>
    <source>
        <strain evidence="2 3">LMG 26788</strain>
    </source>
</reference>
<gene>
    <name evidence="2" type="ORF">LMG26788_02149</name>
</gene>
<sequence length="223" mass="24531">MRGMLLGAGLALGGVVAGFVFATKIDAMAEAKWWDLMTAIGTCATAVVAVAVPWWERVVAARHMAERELLHRLAAWDCAVDAIHSLDQALEKFTKVGVLKVGYCESTRDTLLTTSSGLQDVTGIEIYRTLVIIARAMHGHAIGIAKRKSGDFGWIYRASKGHIFKRLSKVDREAIYAMRTRCEELRKQAELWKAEILEAHVRAGVVPATKYYKADDGDAAART</sequence>
<keyword evidence="3" id="KW-1185">Reference proteome</keyword>
<evidence type="ECO:0000313" key="2">
    <source>
        <dbReference type="EMBL" id="CAB3858782.1"/>
    </source>
</evidence>
<dbReference type="Proteomes" id="UP000494203">
    <property type="component" value="Unassembled WGS sequence"/>
</dbReference>
<proteinExistence type="predicted"/>
<dbReference type="EMBL" id="CADIKZ010000005">
    <property type="protein sequence ID" value="CAB3858782.1"/>
    <property type="molecule type" value="Genomic_DNA"/>
</dbReference>
<accession>A0A6S7D3L3</accession>
<protein>
    <submittedName>
        <fullName evidence="2">Uncharacterized protein</fullName>
    </submittedName>
</protein>
<evidence type="ECO:0000313" key="3">
    <source>
        <dbReference type="Proteomes" id="UP000494203"/>
    </source>
</evidence>